<accession>A0A6P1MIX2</accession>
<evidence type="ECO:0000313" key="1">
    <source>
        <dbReference type="EMBL" id="QHI71938.1"/>
    </source>
</evidence>
<reference evidence="1 2" key="1">
    <citation type="submission" date="2020-01" db="EMBL/GenBank/DDBJ databases">
        <title>Genomic analysis of Aminipila sp. CBA3637.</title>
        <authorList>
            <person name="Kim Y.B."/>
            <person name="Roh S.W."/>
        </authorList>
    </citation>
    <scope>NUCLEOTIDE SEQUENCE [LARGE SCALE GENOMIC DNA]</scope>
    <source>
        <strain evidence="1 2">CBA3637</strain>
    </source>
</reference>
<keyword evidence="2" id="KW-1185">Reference proteome</keyword>
<dbReference type="AlphaFoldDB" id="A0A6P1MIX2"/>
<dbReference type="Proteomes" id="UP000463883">
    <property type="component" value="Chromosome"/>
</dbReference>
<sequence>MRQLIEITTVPISIEYKVTHGEFKPAKTTAELEMSTEKGGLHIKSSPIKLNLDTFEARNSVSPTVKTNVENYAKKGKQAAYEATARYVQEGQILMDVKFTDEALQQIADLRLGKNQHQTPNIRWIPDHPADISWEPGDLSIRYETDKLHFDFKQNKEPLEFIPGDIEFVVTQQPKVIINYVGGPIYVPPSADPSYVDKEG</sequence>
<dbReference type="KEGG" id="amic:Ami3637_05630"/>
<evidence type="ECO:0000313" key="2">
    <source>
        <dbReference type="Proteomes" id="UP000463883"/>
    </source>
</evidence>
<gene>
    <name evidence="1" type="ORF">Ami3637_05630</name>
</gene>
<dbReference type="RefSeq" id="WP_162361708.1">
    <property type="nucleotide sequence ID" value="NZ_CP047591.1"/>
</dbReference>
<dbReference type="InterPro" id="IPR045527">
    <property type="entry name" value="DUF6470"/>
</dbReference>
<dbReference type="Pfam" id="PF20074">
    <property type="entry name" value="DUF6470"/>
    <property type="match status" value="1"/>
</dbReference>
<protein>
    <submittedName>
        <fullName evidence="1">Uncharacterized protein</fullName>
    </submittedName>
</protein>
<name>A0A6P1MIX2_9FIRM</name>
<proteinExistence type="predicted"/>
<organism evidence="1 2">
    <name type="scientific">Aminipila terrae</name>
    <dbReference type="NCBI Taxonomy" id="2697030"/>
    <lineage>
        <taxon>Bacteria</taxon>
        <taxon>Bacillati</taxon>
        <taxon>Bacillota</taxon>
        <taxon>Clostridia</taxon>
        <taxon>Peptostreptococcales</taxon>
        <taxon>Anaerovoracaceae</taxon>
        <taxon>Aminipila</taxon>
    </lineage>
</organism>
<dbReference type="EMBL" id="CP047591">
    <property type="protein sequence ID" value="QHI71938.1"/>
    <property type="molecule type" value="Genomic_DNA"/>
</dbReference>